<comment type="caution">
    <text evidence="1">The sequence shown here is derived from an EMBL/GenBank/DDBJ whole genome shotgun (WGS) entry which is preliminary data.</text>
</comment>
<gene>
    <name evidence="1" type="ORF">HPB50_024548</name>
</gene>
<keyword evidence="2" id="KW-1185">Reference proteome</keyword>
<proteinExistence type="predicted"/>
<dbReference type="Proteomes" id="UP000821845">
    <property type="component" value="Chromosome 4"/>
</dbReference>
<name>A0ACB7SKI9_HYAAI</name>
<reference evidence="1" key="1">
    <citation type="submission" date="2020-05" db="EMBL/GenBank/DDBJ databases">
        <title>Large-scale comparative analyses of tick genomes elucidate their genetic diversity and vector capacities.</title>
        <authorList>
            <person name="Jia N."/>
            <person name="Wang J."/>
            <person name="Shi W."/>
            <person name="Du L."/>
            <person name="Sun Y."/>
            <person name="Zhan W."/>
            <person name="Jiang J."/>
            <person name="Wang Q."/>
            <person name="Zhang B."/>
            <person name="Ji P."/>
            <person name="Sakyi L.B."/>
            <person name="Cui X."/>
            <person name="Yuan T."/>
            <person name="Jiang B."/>
            <person name="Yang W."/>
            <person name="Lam T.T.-Y."/>
            <person name="Chang Q."/>
            <person name="Ding S."/>
            <person name="Wang X."/>
            <person name="Zhu J."/>
            <person name="Ruan X."/>
            <person name="Zhao L."/>
            <person name="Wei J."/>
            <person name="Que T."/>
            <person name="Du C."/>
            <person name="Cheng J."/>
            <person name="Dai P."/>
            <person name="Han X."/>
            <person name="Huang E."/>
            <person name="Gao Y."/>
            <person name="Liu J."/>
            <person name="Shao H."/>
            <person name="Ye R."/>
            <person name="Li L."/>
            <person name="Wei W."/>
            <person name="Wang X."/>
            <person name="Wang C."/>
            <person name="Yang T."/>
            <person name="Huo Q."/>
            <person name="Li W."/>
            <person name="Guo W."/>
            <person name="Chen H."/>
            <person name="Zhou L."/>
            <person name="Ni X."/>
            <person name="Tian J."/>
            <person name="Zhou Y."/>
            <person name="Sheng Y."/>
            <person name="Liu T."/>
            <person name="Pan Y."/>
            <person name="Xia L."/>
            <person name="Li J."/>
            <person name="Zhao F."/>
            <person name="Cao W."/>
        </authorList>
    </citation>
    <scope>NUCLEOTIDE SEQUENCE</scope>
    <source>
        <strain evidence="1">Hyas-2018</strain>
    </source>
</reference>
<protein>
    <submittedName>
        <fullName evidence="1">Uncharacterized protein</fullName>
    </submittedName>
</protein>
<evidence type="ECO:0000313" key="2">
    <source>
        <dbReference type="Proteomes" id="UP000821845"/>
    </source>
</evidence>
<organism evidence="1 2">
    <name type="scientific">Hyalomma asiaticum</name>
    <name type="common">Tick</name>
    <dbReference type="NCBI Taxonomy" id="266040"/>
    <lineage>
        <taxon>Eukaryota</taxon>
        <taxon>Metazoa</taxon>
        <taxon>Ecdysozoa</taxon>
        <taxon>Arthropoda</taxon>
        <taxon>Chelicerata</taxon>
        <taxon>Arachnida</taxon>
        <taxon>Acari</taxon>
        <taxon>Parasitiformes</taxon>
        <taxon>Ixodida</taxon>
        <taxon>Ixodoidea</taxon>
        <taxon>Ixodidae</taxon>
        <taxon>Hyalomminae</taxon>
        <taxon>Hyalomma</taxon>
    </lineage>
</organism>
<evidence type="ECO:0000313" key="1">
    <source>
        <dbReference type="EMBL" id="KAH6934476.1"/>
    </source>
</evidence>
<sequence length="605" mass="66038">MRNFDMWRRRQRSRTRSAKPGKSSTSSPPSPRNGAASPASGTSSAPSPSSPASPASPVMTPRASTSSPPVSPGSSIPSPKPSSTATFTTGFVLTVILFGLLVYVTLWMKKAHETFDDPHFTKQKACDVVTPEQLVVPTSSGTVYGETATLVDASDNTTRGVLRRFFGIPYGLPPRGTSRFRMARASSYFPNGGTWNATSHGPPCPQNGPHYEDSAEDCLTMSIWAPFVCSEREPLKTVLVAVSGEWLQTGDVRDHEVFWQDLAHLGDVIVVSVNYRLGIMGFFNGEPSDAPGNVGIYDAFMALVWVRNNAAAFHGNSSLMVAVGHGSGAYVFSLDLLANLTTRRFFRRLLLHGLSINSMFPRNDESSGVSLMQRAVSCRVEEHSAIAMTKCLRSKSHKELLDAVNATLPLRFVPSRYRPPLELVSQTDLWTHLASLADVDIVIGYSVQEGNALFDDYLVPSLKFNASTPTSVVYEKSARFYTDVGVHVYSSLSAGTKGFLERPNFQGFRDFLTHFTMTCPSTSLAAAASAKGATVYHYASLGPHNLFEPVFSPGEIITFAKTGKVKWKPFSANQTTLTVDANNRRREEERWQFLTCIAVKGIMAN</sequence>
<dbReference type="EMBL" id="CM023484">
    <property type="protein sequence ID" value="KAH6934476.1"/>
    <property type="molecule type" value="Genomic_DNA"/>
</dbReference>
<accession>A0ACB7SKI9</accession>